<evidence type="ECO:0000256" key="2">
    <source>
        <dbReference type="RuleBase" id="RU361163"/>
    </source>
</evidence>
<dbReference type="AlphaFoldDB" id="A0A4Y7PZM9"/>
<dbReference type="InterPro" id="IPR013319">
    <property type="entry name" value="GH11/12"/>
</dbReference>
<dbReference type="InterPro" id="IPR002594">
    <property type="entry name" value="GH12"/>
</dbReference>
<dbReference type="InterPro" id="IPR013320">
    <property type="entry name" value="ConA-like_dom_sf"/>
</dbReference>
<dbReference type="SUPFAM" id="SSF49899">
    <property type="entry name" value="Concanavalin A-like lectins/glucanases"/>
    <property type="match status" value="1"/>
</dbReference>
<dbReference type="GO" id="GO:0030246">
    <property type="term" value="F:carbohydrate binding"/>
    <property type="evidence" value="ECO:0007669"/>
    <property type="project" value="UniProtKB-KW"/>
</dbReference>
<keyword evidence="3" id="KW-0732">Signal</keyword>
<feature type="signal peptide" evidence="3">
    <location>
        <begin position="1"/>
        <end position="17"/>
    </location>
</feature>
<keyword evidence="2" id="KW-0624">Polysaccharide degradation</keyword>
<dbReference type="STRING" id="50990.A0A4Y7PZM9"/>
<keyword evidence="2" id="KW-0119">Carbohydrate metabolism</keyword>
<evidence type="ECO:0000313" key="4">
    <source>
        <dbReference type="EMBL" id="TDL20531.1"/>
    </source>
</evidence>
<accession>A0A4Y7PZM9</accession>
<evidence type="ECO:0000256" key="1">
    <source>
        <dbReference type="ARBA" id="ARBA00005519"/>
    </source>
</evidence>
<feature type="chain" id="PRO_5021396090" evidence="3">
    <location>
        <begin position="18"/>
        <end position="255"/>
    </location>
</feature>
<dbReference type="PANTHER" id="PTHR34002">
    <property type="entry name" value="BLR1656 PROTEIN"/>
    <property type="match status" value="1"/>
</dbReference>
<sequence>MRFLIFVLSSLTALIVAAPLAEPGTDLETRASIDTGTHCGTWDTVQAGQYSLNLNQWGINGATGSQCAGLKSLSGTTVSWWTTWSWSSNGGVKSFTNIQLNTNLNKKLSAIKSIPSTWNWSYSSYSMTADVAYDLFTSNSAGGSHVMEVMIWLANINAGPLSTSYPAKPIASNLSIAGKSWNLYEGPNGNTKVFSFLPTSGRYTSFSGDINLFLQYLVQHQGVSSSEYLTTAQGGTEPFAGSATLTTSSFSMSIN</sequence>
<keyword evidence="2" id="KW-0378">Hydrolase</keyword>
<comment type="similarity">
    <text evidence="1 2">Belongs to the glycosyl hydrolase 12 (cellulase H) family.</text>
</comment>
<reference evidence="4 5" key="1">
    <citation type="submission" date="2018-06" db="EMBL/GenBank/DDBJ databases">
        <title>A transcriptomic atlas of mushroom development highlights an independent origin of complex multicellularity.</title>
        <authorList>
            <consortium name="DOE Joint Genome Institute"/>
            <person name="Krizsan K."/>
            <person name="Almasi E."/>
            <person name="Merenyi Z."/>
            <person name="Sahu N."/>
            <person name="Viragh M."/>
            <person name="Koszo T."/>
            <person name="Mondo S."/>
            <person name="Kiss B."/>
            <person name="Balint B."/>
            <person name="Kues U."/>
            <person name="Barry K."/>
            <person name="Hegedus J.C."/>
            <person name="Henrissat B."/>
            <person name="Johnson J."/>
            <person name="Lipzen A."/>
            <person name="Ohm R."/>
            <person name="Nagy I."/>
            <person name="Pangilinan J."/>
            <person name="Yan J."/>
            <person name="Xiong Y."/>
            <person name="Grigoriev I.V."/>
            <person name="Hibbett D.S."/>
            <person name="Nagy L.G."/>
        </authorList>
    </citation>
    <scope>NUCLEOTIDE SEQUENCE [LARGE SCALE GENOMIC DNA]</scope>
    <source>
        <strain evidence="4 5">SZMC22713</strain>
    </source>
</reference>
<keyword evidence="4" id="KW-0430">Lectin</keyword>
<dbReference type="Gene3D" id="2.60.120.180">
    <property type="match status" value="1"/>
</dbReference>
<keyword evidence="2" id="KW-0326">Glycosidase</keyword>
<dbReference type="Proteomes" id="UP000294933">
    <property type="component" value="Unassembled WGS sequence"/>
</dbReference>
<keyword evidence="5" id="KW-1185">Reference proteome</keyword>
<protein>
    <submittedName>
        <fullName evidence="4">Concanavalin A-like lectin/glucanase</fullName>
    </submittedName>
</protein>
<dbReference type="GO" id="GO:0000272">
    <property type="term" value="P:polysaccharide catabolic process"/>
    <property type="evidence" value="ECO:0007669"/>
    <property type="project" value="UniProtKB-KW"/>
</dbReference>
<proteinExistence type="inferred from homology"/>
<evidence type="ECO:0000313" key="5">
    <source>
        <dbReference type="Proteomes" id="UP000294933"/>
    </source>
</evidence>
<organism evidence="4 5">
    <name type="scientific">Rickenella mellea</name>
    <dbReference type="NCBI Taxonomy" id="50990"/>
    <lineage>
        <taxon>Eukaryota</taxon>
        <taxon>Fungi</taxon>
        <taxon>Dikarya</taxon>
        <taxon>Basidiomycota</taxon>
        <taxon>Agaricomycotina</taxon>
        <taxon>Agaricomycetes</taxon>
        <taxon>Hymenochaetales</taxon>
        <taxon>Rickenellaceae</taxon>
        <taxon>Rickenella</taxon>
    </lineage>
</organism>
<name>A0A4Y7PZM9_9AGAM</name>
<dbReference type="Pfam" id="PF01670">
    <property type="entry name" value="Glyco_hydro_12"/>
    <property type="match status" value="1"/>
</dbReference>
<dbReference type="GO" id="GO:0008810">
    <property type="term" value="F:cellulase activity"/>
    <property type="evidence" value="ECO:0007669"/>
    <property type="project" value="InterPro"/>
</dbReference>
<dbReference type="EMBL" id="ML170187">
    <property type="protein sequence ID" value="TDL20531.1"/>
    <property type="molecule type" value="Genomic_DNA"/>
</dbReference>
<gene>
    <name evidence="4" type="ORF">BD410DRAFT_841198</name>
</gene>
<evidence type="ECO:0000256" key="3">
    <source>
        <dbReference type="SAM" id="SignalP"/>
    </source>
</evidence>
<dbReference type="VEuPathDB" id="FungiDB:BD410DRAFT_841198"/>
<dbReference type="PANTHER" id="PTHR34002:SF9">
    <property type="entry name" value="XYLOGLUCAN-SPECIFIC ENDO-BETA-1,4-GLUCANASE A"/>
    <property type="match status" value="1"/>
</dbReference>
<dbReference type="OrthoDB" id="95118at2759"/>